<evidence type="ECO:0008006" key="4">
    <source>
        <dbReference type="Google" id="ProtNLM"/>
    </source>
</evidence>
<organism evidence="2 3">
    <name type="scientific">Rothia aerolata</name>
    <dbReference type="NCBI Taxonomy" id="1812262"/>
    <lineage>
        <taxon>Bacteria</taxon>
        <taxon>Bacillati</taxon>
        <taxon>Actinomycetota</taxon>
        <taxon>Actinomycetes</taxon>
        <taxon>Micrococcales</taxon>
        <taxon>Micrococcaceae</taxon>
        <taxon>Rothia</taxon>
    </lineage>
</organism>
<feature type="transmembrane region" description="Helical" evidence="1">
    <location>
        <begin position="215"/>
        <end position="236"/>
    </location>
</feature>
<evidence type="ECO:0000313" key="3">
    <source>
        <dbReference type="Proteomes" id="UP000600171"/>
    </source>
</evidence>
<feature type="transmembrane region" description="Helical" evidence="1">
    <location>
        <begin position="127"/>
        <end position="146"/>
    </location>
</feature>
<keyword evidence="1" id="KW-1133">Transmembrane helix</keyword>
<proteinExistence type="predicted"/>
<keyword evidence="3" id="KW-1185">Reference proteome</keyword>
<keyword evidence="1" id="KW-0472">Membrane</keyword>
<feature type="transmembrane region" description="Helical" evidence="1">
    <location>
        <begin position="276"/>
        <end position="296"/>
    </location>
</feature>
<keyword evidence="1" id="KW-0812">Transmembrane</keyword>
<comment type="caution">
    <text evidence="2">The sequence shown here is derived from an EMBL/GenBank/DDBJ whole genome shotgun (WGS) entry which is preliminary data.</text>
</comment>
<evidence type="ECO:0000256" key="1">
    <source>
        <dbReference type="SAM" id="Phobius"/>
    </source>
</evidence>
<feature type="transmembrane region" description="Helical" evidence="1">
    <location>
        <begin position="188"/>
        <end position="208"/>
    </location>
</feature>
<feature type="transmembrane region" description="Helical" evidence="1">
    <location>
        <begin position="158"/>
        <end position="176"/>
    </location>
</feature>
<evidence type="ECO:0000313" key="2">
    <source>
        <dbReference type="EMBL" id="GGH61581.1"/>
    </source>
</evidence>
<name>A0A917ISQ0_9MICC</name>
<accession>A0A917ISQ0</accession>
<sequence length="320" mass="35000">MGLFMTVTYLAGFHQPEPHHVPVAVVDQTPEATQAADQIQTALGDQVDVKVYPSETLAEDAIERMEVAGAYVPGESEGELLTAPAYSETLNGVVVRIFSAVSEKANVPMTTREVVSLDEYDSAGQNSFFFLVVLSVSAYSLGIAIAVAGNSYSYRRRLALMVPLGLLLATVDFLFARFVMQMFQGHEWAIWLVAAIYVQIVLSVTIGLHPLVRRWSTLTFSAIFVALNFTSSGGVFEPVLQPAFFGWLHNFWVGSGFIQTIRQIQYFPDAGSGPGFGILAGWMILAVVVLLLGAAWEKTHALKRQLLSYRAAMLEEDVAV</sequence>
<dbReference type="Proteomes" id="UP000600171">
    <property type="component" value="Unassembled WGS sequence"/>
</dbReference>
<protein>
    <recommendedName>
        <fullName evidence="4">ABC transporter permease</fullName>
    </recommendedName>
</protein>
<reference evidence="2 3" key="1">
    <citation type="journal article" date="2014" name="Int. J. Syst. Evol. Microbiol.">
        <title>Complete genome sequence of Corynebacterium casei LMG S-19264T (=DSM 44701T), isolated from a smear-ripened cheese.</title>
        <authorList>
            <consortium name="US DOE Joint Genome Institute (JGI-PGF)"/>
            <person name="Walter F."/>
            <person name="Albersmeier A."/>
            <person name="Kalinowski J."/>
            <person name="Ruckert C."/>
        </authorList>
    </citation>
    <scope>NUCLEOTIDE SEQUENCE [LARGE SCALE GENOMIC DNA]</scope>
    <source>
        <strain evidence="2 3">CCM 8669</strain>
    </source>
</reference>
<gene>
    <name evidence="2" type="ORF">GCM10007359_10890</name>
</gene>
<dbReference type="EMBL" id="BMDC01000001">
    <property type="protein sequence ID" value="GGH61581.1"/>
    <property type="molecule type" value="Genomic_DNA"/>
</dbReference>
<dbReference type="AlphaFoldDB" id="A0A917ISQ0"/>